<dbReference type="Proteomes" id="UP000002149">
    <property type="component" value="Chromosome 11"/>
</dbReference>
<dbReference type="InParanoid" id="Q5K9V3"/>
<reference evidence="1 2" key="1">
    <citation type="journal article" date="2005" name="Science">
        <title>The genome of the basidiomycetous yeast and human pathogen Cryptococcus neoformans.</title>
        <authorList>
            <person name="Loftus B.J."/>
            <person name="Fung E."/>
            <person name="Roncaglia P."/>
            <person name="Rowley D."/>
            <person name="Amedeo P."/>
            <person name="Bruno D."/>
            <person name="Vamathevan J."/>
            <person name="Miranda M."/>
            <person name="Anderson I.J."/>
            <person name="Fraser J.A."/>
            <person name="Allen J.E."/>
            <person name="Bosdet I.E."/>
            <person name="Brent M.R."/>
            <person name="Chiu R."/>
            <person name="Doering T.L."/>
            <person name="Donlin M.J."/>
            <person name="D'Souza C.A."/>
            <person name="Fox D.S."/>
            <person name="Grinberg V."/>
            <person name="Fu J."/>
            <person name="Fukushima M."/>
            <person name="Haas B.J."/>
            <person name="Huang J.C."/>
            <person name="Janbon G."/>
            <person name="Jones S.J."/>
            <person name="Koo H.L."/>
            <person name="Krzywinski M.I."/>
            <person name="Kwon-Chung J.K."/>
            <person name="Lengeler K.B."/>
            <person name="Maiti R."/>
            <person name="Marra M.A."/>
            <person name="Marra R.E."/>
            <person name="Mathewson C.A."/>
            <person name="Mitchell T.G."/>
            <person name="Pertea M."/>
            <person name="Riggs F.R."/>
            <person name="Salzberg S.L."/>
            <person name="Schein J.E."/>
            <person name="Shvartsbeyn A."/>
            <person name="Shin H."/>
            <person name="Shumway M."/>
            <person name="Specht C.A."/>
            <person name="Suh B.B."/>
            <person name="Tenney A."/>
            <person name="Utterback T.R."/>
            <person name="Wickes B.L."/>
            <person name="Wortman J.R."/>
            <person name="Wye N.H."/>
            <person name="Kronstad J.W."/>
            <person name="Lodge J.K."/>
            <person name="Heitman J."/>
            <person name="Davis R.W."/>
            <person name="Fraser C.M."/>
            <person name="Hyman R.W."/>
        </authorList>
    </citation>
    <scope>NUCLEOTIDE SEQUENCE [LARGE SCALE GENOMIC DNA]</scope>
    <source>
        <strain evidence="2">JEC21 / ATCC MYA-565</strain>
    </source>
</reference>
<dbReference type="KEGG" id="cne:CNK00650"/>
<keyword evidence="2" id="KW-1185">Reference proteome</keyword>
<dbReference type="VEuPathDB" id="FungiDB:CNK00650"/>
<dbReference type="GeneID" id="3254617"/>
<organism evidence="1 2">
    <name type="scientific">Cryptococcus deneoformans (strain JEC21 / ATCC MYA-565)</name>
    <name type="common">Cryptococcus neoformans var. neoformans serotype D</name>
    <dbReference type="NCBI Taxonomy" id="214684"/>
    <lineage>
        <taxon>Eukaryota</taxon>
        <taxon>Fungi</taxon>
        <taxon>Dikarya</taxon>
        <taxon>Basidiomycota</taxon>
        <taxon>Agaricomycotina</taxon>
        <taxon>Tremellomycetes</taxon>
        <taxon>Tremellales</taxon>
        <taxon>Cryptococcaceae</taxon>
        <taxon>Cryptococcus</taxon>
        <taxon>Cryptococcus neoformans species complex</taxon>
    </lineage>
</organism>
<accession>Q5K9V3</accession>
<dbReference type="InterPro" id="IPR022235">
    <property type="entry name" value="DUF3760"/>
</dbReference>
<proteinExistence type="predicted"/>
<dbReference type="HOGENOM" id="CLU_660589_0_0_1"/>
<dbReference type="RefSeq" id="XP_567628.1">
    <property type="nucleotide sequence ID" value="XM_567628.2"/>
</dbReference>
<dbReference type="Pfam" id="PF12586">
    <property type="entry name" value="DUF3760"/>
    <property type="match status" value="1"/>
</dbReference>
<name>Q5K9V3_CRYD1</name>
<dbReference type="AlphaFoldDB" id="Q5K9V3"/>
<protein>
    <submittedName>
        <fullName evidence="1">Uncharacterized protein</fullName>
    </submittedName>
</protein>
<dbReference type="EMBL" id="AE017351">
    <property type="protein sequence ID" value="AAW46111.1"/>
    <property type="molecule type" value="Genomic_DNA"/>
</dbReference>
<gene>
    <name evidence="1" type="ordered locus">CNK00650</name>
</gene>
<dbReference type="PaxDb" id="214684-Q5K9V3"/>
<evidence type="ECO:0000313" key="1">
    <source>
        <dbReference type="EMBL" id="AAW46111.1"/>
    </source>
</evidence>
<sequence length="416" mass="47992">MLPDPCREQVSPKVPLEPLGSLSYLISDEVLGEDPTDVLYLRVSREFYKFIVPQVYRHLHLHTGNVFSVLYPLDDSLVKRRLDGERKAKALKNVKVVTLEEFFSAARIAWWSEQWSFQVNPHWRDAVPRSPVRAFPAIEHVHLGENFINPDITPKWDAIIDHTFTRQLPSPSFCNDVPIDKSDHPDFYFDHSIYLDQYKSLIRLLASRQNIRLRRFTFHVRLTKDLNGYQPYLFNLDNDKVVPIWYIFEVEEEEKYSTIDLMDRIFKRFLQYPKIHQLNNRIKLILPDRPDLESSLTQLGQRQGDHNRAIFQTFRNHVLPLTADRVCPCKSPVIPRNPKKAPPKHIHRCMFDNEDKGDSHGYGNEFGAGVYFTDDSQPVVSYASSWGGGRTGATFGGFGGGYGFMGMRGGFGGGFN</sequence>
<evidence type="ECO:0000313" key="2">
    <source>
        <dbReference type="Proteomes" id="UP000002149"/>
    </source>
</evidence>